<feature type="non-terminal residue" evidence="1">
    <location>
        <position position="1"/>
    </location>
</feature>
<protein>
    <submittedName>
        <fullName evidence="1">Uncharacterized protein</fullName>
    </submittedName>
</protein>
<gene>
    <name evidence="1" type="ORF">LCGC14_2600710</name>
</gene>
<proteinExistence type="predicted"/>
<evidence type="ECO:0000313" key="1">
    <source>
        <dbReference type="EMBL" id="KKL05969.1"/>
    </source>
</evidence>
<dbReference type="EMBL" id="LAZR01043904">
    <property type="protein sequence ID" value="KKL05969.1"/>
    <property type="molecule type" value="Genomic_DNA"/>
</dbReference>
<name>A0A0F9A8S4_9ZZZZ</name>
<reference evidence="1" key="1">
    <citation type="journal article" date="2015" name="Nature">
        <title>Complex archaea that bridge the gap between prokaryotes and eukaryotes.</title>
        <authorList>
            <person name="Spang A."/>
            <person name="Saw J.H."/>
            <person name="Jorgensen S.L."/>
            <person name="Zaremba-Niedzwiedzka K."/>
            <person name="Martijn J."/>
            <person name="Lind A.E."/>
            <person name="van Eijk R."/>
            <person name="Schleper C."/>
            <person name="Guy L."/>
            <person name="Ettema T.J."/>
        </authorList>
    </citation>
    <scope>NUCLEOTIDE SEQUENCE</scope>
</reference>
<organism evidence="1">
    <name type="scientific">marine sediment metagenome</name>
    <dbReference type="NCBI Taxonomy" id="412755"/>
    <lineage>
        <taxon>unclassified sequences</taxon>
        <taxon>metagenomes</taxon>
        <taxon>ecological metagenomes</taxon>
    </lineage>
</organism>
<comment type="caution">
    <text evidence="1">The sequence shown here is derived from an EMBL/GenBank/DDBJ whole genome shotgun (WGS) entry which is preliminary data.</text>
</comment>
<sequence>DEKNCRLSSTCSLGVDASALCAGGFGRHSYNSCPSELRTNFVQLCHIGHPKSAPRFGLRRYDQRKHRLLLDSPTKLCGRWTNCLYPLLYDDSYLHDIDWDVAFERIGDQQLDIDADNFGTVTSIDNTTVPGTSGLVDIVNGAITHANAGSPVVGDGMRLKLTRDAVSDDAADDGEIRFVEIKET</sequence>
<dbReference type="AlphaFoldDB" id="A0A0F9A8S4"/>
<accession>A0A0F9A8S4</accession>